<evidence type="ECO:0000259" key="8">
    <source>
        <dbReference type="Pfam" id="PF00884"/>
    </source>
</evidence>
<evidence type="ECO:0000313" key="9">
    <source>
        <dbReference type="EMBL" id="KAJ7390442.1"/>
    </source>
</evidence>
<dbReference type="Proteomes" id="UP001163046">
    <property type="component" value="Unassembled WGS sequence"/>
</dbReference>
<gene>
    <name evidence="9" type="ORF">OS493_025142</name>
</gene>
<dbReference type="GO" id="GO:0008484">
    <property type="term" value="F:sulfuric ester hydrolase activity"/>
    <property type="evidence" value="ECO:0007669"/>
    <property type="project" value="InterPro"/>
</dbReference>
<dbReference type="InterPro" id="IPR017850">
    <property type="entry name" value="Alkaline_phosphatase_core_sf"/>
</dbReference>
<keyword evidence="6" id="KW-0325">Glycoprotein</keyword>
<dbReference type="CDD" id="cd16029">
    <property type="entry name" value="4-S"/>
    <property type="match status" value="1"/>
</dbReference>
<feature type="domain" description="Sulfatase N-terminal" evidence="8">
    <location>
        <begin position="25"/>
        <end position="346"/>
    </location>
</feature>
<dbReference type="OrthoDB" id="103349at2759"/>
<dbReference type="EMBL" id="MU825416">
    <property type="protein sequence ID" value="KAJ7390442.1"/>
    <property type="molecule type" value="Genomic_DNA"/>
</dbReference>
<dbReference type="Gene3D" id="3.30.1120.10">
    <property type="match status" value="1"/>
</dbReference>
<evidence type="ECO:0000256" key="3">
    <source>
        <dbReference type="ARBA" id="ARBA00022723"/>
    </source>
</evidence>
<dbReference type="PROSITE" id="PS00523">
    <property type="entry name" value="SULFATASE_1"/>
    <property type="match status" value="1"/>
</dbReference>
<name>A0A9W9ZYX9_9CNID</name>
<dbReference type="InterPro" id="IPR047115">
    <property type="entry name" value="ARSB"/>
</dbReference>
<dbReference type="InterPro" id="IPR000917">
    <property type="entry name" value="Sulfatase_N"/>
</dbReference>
<proteinExistence type="inferred from homology"/>
<keyword evidence="10" id="KW-1185">Reference proteome</keyword>
<dbReference type="PROSITE" id="PS00149">
    <property type="entry name" value="SULFATASE_2"/>
    <property type="match status" value="1"/>
</dbReference>
<keyword evidence="4" id="KW-0378">Hydrolase</keyword>
<keyword evidence="7" id="KW-0732">Signal</keyword>
<evidence type="ECO:0000313" key="10">
    <source>
        <dbReference type="Proteomes" id="UP001163046"/>
    </source>
</evidence>
<dbReference type="InterPro" id="IPR024607">
    <property type="entry name" value="Sulfatase_CS"/>
</dbReference>
<dbReference type="GO" id="GO:0046872">
    <property type="term" value="F:metal ion binding"/>
    <property type="evidence" value="ECO:0007669"/>
    <property type="project" value="UniProtKB-KW"/>
</dbReference>
<comment type="cofactor">
    <cofactor evidence="1">
        <name>Ca(2+)</name>
        <dbReference type="ChEBI" id="CHEBI:29108"/>
    </cofactor>
</comment>
<dbReference type="PANTHER" id="PTHR10342">
    <property type="entry name" value="ARYLSULFATASE"/>
    <property type="match status" value="1"/>
</dbReference>
<keyword evidence="3" id="KW-0479">Metal-binding</keyword>
<dbReference type="AlphaFoldDB" id="A0A9W9ZYX9"/>
<evidence type="ECO:0000256" key="5">
    <source>
        <dbReference type="ARBA" id="ARBA00022837"/>
    </source>
</evidence>
<evidence type="ECO:0000256" key="2">
    <source>
        <dbReference type="ARBA" id="ARBA00008779"/>
    </source>
</evidence>
<reference evidence="9" key="1">
    <citation type="submission" date="2023-01" db="EMBL/GenBank/DDBJ databases">
        <title>Genome assembly of the deep-sea coral Lophelia pertusa.</title>
        <authorList>
            <person name="Herrera S."/>
            <person name="Cordes E."/>
        </authorList>
    </citation>
    <scope>NUCLEOTIDE SEQUENCE</scope>
    <source>
        <strain evidence="9">USNM1676648</strain>
        <tissue evidence="9">Polyp</tissue>
    </source>
</reference>
<protein>
    <recommendedName>
        <fullName evidence="8">Sulfatase N-terminal domain-containing protein</fullName>
    </recommendedName>
</protein>
<organism evidence="9 10">
    <name type="scientific">Desmophyllum pertusum</name>
    <dbReference type="NCBI Taxonomy" id="174260"/>
    <lineage>
        <taxon>Eukaryota</taxon>
        <taxon>Metazoa</taxon>
        <taxon>Cnidaria</taxon>
        <taxon>Anthozoa</taxon>
        <taxon>Hexacorallia</taxon>
        <taxon>Scleractinia</taxon>
        <taxon>Caryophylliina</taxon>
        <taxon>Caryophylliidae</taxon>
        <taxon>Desmophyllum</taxon>
    </lineage>
</organism>
<evidence type="ECO:0000256" key="1">
    <source>
        <dbReference type="ARBA" id="ARBA00001913"/>
    </source>
</evidence>
<keyword evidence="5" id="KW-0106">Calcium</keyword>
<sequence>MMDRLLFALTLSVLSSIAHTSSSKPHIIFILADDLGWDDVSFHGSNQIPTPHIDDLANNGVILNNYYVLPVCTPTRSAIMTGRYPIHTGMQHWVISAALPYGVGLDEVFLPQYLKEQGYKTHAIGKWHLGFFKSEYIPTNRGFDSFFGFWSGKTDYWDHSQGEEGFWGLDLRNDTTPVWNEWGNYGTELFTEQAVDVINSHDTSKPLFMYLAHQAVHNANSHQPIQAPQDVINKFSHIQDERRRIFAAMATVLDQSVGKVVDALKTRNMYNNSVIIFSTDNGGPAAGLDGNSACNYPLRGMKTTLWEGGVRGVALVQSPLLGTTGRVSMDMMHATDWVPTLYGLAGGDTKKLEHLDGFDMWPSLAHQQQSPRSEILINIDGYNAALRFQQWKLINTSTAHSGWYPRPGLTEMSSSVSKVPLKNAVVNCSGEPPKVPAECSEKPCLFNIEEDPCEYYNVAEKYPDVLQKGLSLLANYKRSMVPPRNKPVDKAADPRIHGGVWTTWCD</sequence>
<dbReference type="Pfam" id="PF00884">
    <property type="entry name" value="Sulfatase"/>
    <property type="match status" value="1"/>
</dbReference>
<evidence type="ECO:0000256" key="6">
    <source>
        <dbReference type="ARBA" id="ARBA00023180"/>
    </source>
</evidence>
<feature type="chain" id="PRO_5040974130" description="Sulfatase N-terminal domain-containing protein" evidence="7">
    <location>
        <begin position="24"/>
        <end position="506"/>
    </location>
</feature>
<evidence type="ECO:0000256" key="7">
    <source>
        <dbReference type="SAM" id="SignalP"/>
    </source>
</evidence>
<comment type="caution">
    <text evidence="9">The sequence shown here is derived from an EMBL/GenBank/DDBJ whole genome shotgun (WGS) entry which is preliminary data.</text>
</comment>
<accession>A0A9W9ZYX9</accession>
<dbReference type="PANTHER" id="PTHR10342:SF273">
    <property type="entry name" value="RE14504P"/>
    <property type="match status" value="1"/>
</dbReference>
<dbReference type="Gene3D" id="3.40.720.10">
    <property type="entry name" value="Alkaline Phosphatase, subunit A"/>
    <property type="match status" value="1"/>
</dbReference>
<feature type="signal peptide" evidence="7">
    <location>
        <begin position="1"/>
        <end position="23"/>
    </location>
</feature>
<dbReference type="SUPFAM" id="SSF53649">
    <property type="entry name" value="Alkaline phosphatase-like"/>
    <property type="match status" value="1"/>
</dbReference>
<evidence type="ECO:0000256" key="4">
    <source>
        <dbReference type="ARBA" id="ARBA00022801"/>
    </source>
</evidence>
<comment type="similarity">
    <text evidence="2">Belongs to the sulfatase family.</text>
</comment>